<organism evidence="1 2">
    <name type="scientific">Peronosclerospora sorghi</name>
    <dbReference type="NCBI Taxonomy" id="230839"/>
    <lineage>
        <taxon>Eukaryota</taxon>
        <taxon>Sar</taxon>
        <taxon>Stramenopiles</taxon>
        <taxon>Oomycota</taxon>
        <taxon>Peronosporomycetes</taxon>
        <taxon>Peronosporales</taxon>
        <taxon>Peronosporaceae</taxon>
        <taxon>Peronosclerospora</taxon>
    </lineage>
</organism>
<protein>
    <submittedName>
        <fullName evidence="1">Uncharacterized protein</fullName>
    </submittedName>
</protein>
<dbReference type="EMBL" id="CM047583">
    <property type="protein sequence ID" value="KAI9914128.1"/>
    <property type="molecule type" value="Genomic_DNA"/>
</dbReference>
<accession>A0ACC0W7P2</accession>
<gene>
    <name evidence="1" type="ORF">PsorP6_005964</name>
</gene>
<reference evidence="1 2" key="1">
    <citation type="journal article" date="2022" name="bioRxiv">
        <title>The genome of the oomycete Peronosclerospora sorghi, a cosmopolitan pathogen of maize and sorghum, is inflated with dispersed pseudogenes.</title>
        <authorList>
            <person name="Fletcher K."/>
            <person name="Martin F."/>
            <person name="Isakeit T."/>
            <person name="Cavanaugh K."/>
            <person name="Magill C."/>
            <person name="Michelmore R."/>
        </authorList>
    </citation>
    <scope>NUCLEOTIDE SEQUENCE [LARGE SCALE GENOMIC DNA]</scope>
    <source>
        <strain evidence="1">P6</strain>
    </source>
</reference>
<keyword evidence="2" id="KW-1185">Reference proteome</keyword>
<name>A0ACC0W7P2_9STRA</name>
<dbReference type="Proteomes" id="UP001163321">
    <property type="component" value="Chromosome 4"/>
</dbReference>
<sequence>MMECCVTEVVIANRPGGREVGPIRAIQRSSACVKDVITVEASKVHDEPALDKTEKIPNGTVVFSIDKVVTNGESVLFYHFYGSSAEDPTNKIRIAKRYSEFKMLHTKMSALVVNKRKNGSASQQPLFDTSLPLPKMPTVNVWTLLRGRYNNKTIEEREKQFTKILNAISRHPVACQISIVFPLMGCKNSKNATLTHRASTVATPLRPSTPSFHAQNSKLGIPFSGSQTNEIREEPPSFVVSNSADLVGSSDCEPVHGMVSAFTFSFIQASETNSNRSSLGDVFKSDELAPRGQPESLTFALTSDSIELTPITEVLRDTAKKLTSTTVNPLQDESDVVEPEVEPLPPLYATHADEIGALSESALTESSDLLVSELLDASDSSHNSSTFQNRRILAASKMSKDSEFVVMATGQVVRQESLAQAVSEAVTKEIERESIETIVAAIVQNVIDTAVSNTTRSLVKGKGHQTRERGNLVASRNHRAESSTMVSRAKVDELEILSGLNVCVPVYAVVDTSTDNGVVMYHVQLMDETTGCAKWPTPMLHRYSNFSDMYSKLKETKLPATDELPNLPPAGIKHLIRGRQSKKTVRERQLQFSDILFYISKHQTLHDSAIFQSFLAT</sequence>
<comment type="caution">
    <text evidence="1">The sequence shown here is derived from an EMBL/GenBank/DDBJ whole genome shotgun (WGS) entry which is preliminary data.</text>
</comment>
<evidence type="ECO:0000313" key="2">
    <source>
        <dbReference type="Proteomes" id="UP001163321"/>
    </source>
</evidence>
<proteinExistence type="predicted"/>
<evidence type="ECO:0000313" key="1">
    <source>
        <dbReference type="EMBL" id="KAI9914128.1"/>
    </source>
</evidence>